<dbReference type="Proteomes" id="UP000091926">
    <property type="component" value="Chromosome"/>
</dbReference>
<dbReference type="InterPro" id="IPR030678">
    <property type="entry name" value="Peptide/Ni-bd"/>
</dbReference>
<dbReference type="InterPro" id="IPR000914">
    <property type="entry name" value="SBP_5_dom"/>
</dbReference>
<dbReference type="PIRSF" id="PIRSF002741">
    <property type="entry name" value="MppA"/>
    <property type="match status" value="1"/>
</dbReference>
<dbReference type="SUPFAM" id="SSF53850">
    <property type="entry name" value="Periplasmic binding protein-like II"/>
    <property type="match status" value="1"/>
</dbReference>
<accession>A0A193GHC3</accession>
<evidence type="ECO:0000256" key="1">
    <source>
        <dbReference type="ARBA" id="ARBA00005695"/>
    </source>
</evidence>
<reference evidence="5 6" key="1">
    <citation type="submission" date="2016-06" db="EMBL/GenBank/DDBJ databases">
        <title>Complete genome sequences of Bordetella bronchialis and Bordetella flabilis.</title>
        <authorList>
            <person name="LiPuma J.J."/>
            <person name="Spilker T."/>
        </authorList>
    </citation>
    <scope>NUCLEOTIDE SEQUENCE [LARGE SCALE GENOMIC DNA]</scope>
    <source>
        <strain evidence="5 6">AU10664</strain>
    </source>
</reference>
<dbReference type="Gene3D" id="3.10.105.10">
    <property type="entry name" value="Dipeptide-binding Protein, Domain 3"/>
    <property type="match status" value="1"/>
</dbReference>
<evidence type="ECO:0000259" key="4">
    <source>
        <dbReference type="Pfam" id="PF00496"/>
    </source>
</evidence>
<protein>
    <submittedName>
        <fullName evidence="5">Peptide ABC transporter permease</fullName>
    </submittedName>
</protein>
<feature type="signal peptide" evidence="3">
    <location>
        <begin position="1"/>
        <end position="27"/>
    </location>
</feature>
<dbReference type="KEGG" id="bfz:BAU07_22190"/>
<dbReference type="PANTHER" id="PTHR30290">
    <property type="entry name" value="PERIPLASMIC BINDING COMPONENT OF ABC TRANSPORTER"/>
    <property type="match status" value="1"/>
</dbReference>
<organism evidence="5 6">
    <name type="scientific">Bordetella flabilis</name>
    <dbReference type="NCBI Taxonomy" id="463014"/>
    <lineage>
        <taxon>Bacteria</taxon>
        <taxon>Pseudomonadati</taxon>
        <taxon>Pseudomonadota</taxon>
        <taxon>Betaproteobacteria</taxon>
        <taxon>Burkholderiales</taxon>
        <taxon>Alcaligenaceae</taxon>
        <taxon>Bordetella</taxon>
    </lineage>
</organism>
<evidence type="ECO:0000256" key="2">
    <source>
        <dbReference type="ARBA" id="ARBA00022729"/>
    </source>
</evidence>
<keyword evidence="6" id="KW-1185">Reference proteome</keyword>
<dbReference type="InterPro" id="IPR039424">
    <property type="entry name" value="SBP_5"/>
</dbReference>
<dbReference type="GO" id="GO:0015833">
    <property type="term" value="P:peptide transport"/>
    <property type="evidence" value="ECO:0007669"/>
    <property type="project" value="TreeGrafter"/>
</dbReference>
<evidence type="ECO:0000256" key="3">
    <source>
        <dbReference type="SAM" id="SignalP"/>
    </source>
</evidence>
<name>A0A193GHC3_9BORD</name>
<dbReference type="GO" id="GO:1904680">
    <property type="term" value="F:peptide transmembrane transporter activity"/>
    <property type="evidence" value="ECO:0007669"/>
    <property type="project" value="TreeGrafter"/>
</dbReference>
<dbReference type="Pfam" id="PF00496">
    <property type="entry name" value="SBP_bac_5"/>
    <property type="match status" value="1"/>
</dbReference>
<dbReference type="OrthoDB" id="9801799at2"/>
<evidence type="ECO:0000313" key="5">
    <source>
        <dbReference type="EMBL" id="ANN79467.1"/>
    </source>
</evidence>
<dbReference type="RefSeq" id="WP_066662588.1">
    <property type="nucleotide sequence ID" value="NZ_CBCSCL010000007.1"/>
</dbReference>
<comment type="similarity">
    <text evidence="1">Belongs to the bacterial solute-binding protein 5 family.</text>
</comment>
<dbReference type="Gene3D" id="3.40.190.10">
    <property type="entry name" value="Periplasmic binding protein-like II"/>
    <property type="match status" value="1"/>
</dbReference>
<dbReference type="GO" id="GO:0043190">
    <property type="term" value="C:ATP-binding cassette (ABC) transporter complex"/>
    <property type="evidence" value="ECO:0007669"/>
    <property type="project" value="InterPro"/>
</dbReference>
<dbReference type="PANTHER" id="PTHR30290:SF38">
    <property type="entry name" value="D,D-DIPEPTIDE-BINDING PERIPLASMIC PROTEIN DDPA-RELATED"/>
    <property type="match status" value="1"/>
</dbReference>
<evidence type="ECO:0000313" key="6">
    <source>
        <dbReference type="Proteomes" id="UP000091926"/>
    </source>
</evidence>
<dbReference type="STRING" id="463014.BAU07_22190"/>
<dbReference type="AlphaFoldDB" id="A0A193GHC3"/>
<feature type="chain" id="PRO_5008259074" evidence="3">
    <location>
        <begin position="28"/>
        <end position="526"/>
    </location>
</feature>
<gene>
    <name evidence="5" type="ORF">BAU07_22190</name>
</gene>
<feature type="domain" description="Solute-binding protein family 5" evidence="4">
    <location>
        <begin position="73"/>
        <end position="431"/>
    </location>
</feature>
<dbReference type="CDD" id="cd08502">
    <property type="entry name" value="PBP2_NikA_DppA_OppA_like_16"/>
    <property type="match status" value="1"/>
</dbReference>
<proteinExistence type="inferred from homology"/>
<dbReference type="EMBL" id="CP016172">
    <property type="protein sequence ID" value="ANN79467.1"/>
    <property type="molecule type" value="Genomic_DNA"/>
</dbReference>
<keyword evidence="2 3" id="KW-0732">Signal</keyword>
<dbReference type="GO" id="GO:0030288">
    <property type="term" value="C:outer membrane-bounded periplasmic space"/>
    <property type="evidence" value="ECO:0007669"/>
    <property type="project" value="UniProtKB-ARBA"/>
</dbReference>
<sequence length="526" mass="57651">MTRHILSALTALVLGGVTLAAAPAALAQGKTLRMVPYADLKVLDPFFTTAYITRNFGFMVYDTLFAPDAKGVPQPQMVASYKTSDDGKRWTFTLRDGLKFSDGTPVRAADCVASLQRWQKRDNVGVAMTAAGGQWSAIDDKTFTLTLEKPFGLVLDGLAKVASYPAFILPERLARTPDTAPLNEVVGSGPYIFKRDEWVPGNKLVFLRNPLYVGRSEPPSGLAGNKTSHVDRVEWMILPDSNSAVAALKNNEVDMIEEVPPDYIQPLRSDPNVRVGVTGNTQAYIITNFLNPPFNNPKARQALLHVVDQDKFTTAMGYPDDMRLKYCATFFICGSPSDTSAGSAPYAKPDMATAKRLLAESGYKGEKVAVLLPTDVAYLNSATLVAIQAMQEMGMNVDVQAMDWATETARRAKKTPVDQGGWNVYLSSAAEYSVNSPINSTYLGAACGNGLPGWPCDPQLDELRAKWIAATDPAERKTLLDRFQERAYESVPYIPVGQYSRVYAVRKTLGHSDRLWGLPNVWVLDK</sequence>